<feature type="region of interest" description="Disordered" evidence="2">
    <location>
        <begin position="246"/>
        <end position="353"/>
    </location>
</feature>
<evidence type="ECO:0000256" key="2">
    <source>
        <dbReference type="SAM" id="MobiDB-lite"/>
    </source>
</evidence>
<dbReference type="InterPro" id="IPR002989">
    <property type="entry name" value="Mycobac_pentapep"/>
</dbReference>
<evidence type="ECO:0008006" key="5">
    <source>
        <dbReference type="Google" id="ProtNLM"/>
    </source>
</evidence>
<organism evidence="3 4">
    <name type="scientific">Weissella muntiaci</name>
    <dbReference type="NCBI Taxonomy" id="2508881"/>
    <lineage>
        <taxon>Bacteria</taxon>
        <taxon>Bacillati</taxon>
        <taxon>Bacillota</taxon>
        <taxon>Bacilli</taxon>
        <taxon>Lactobacillales</taxon>
        <taxon>Lactobacillaceae</taxon>
        <taxon>Weissella</taxon>
    </lineage>
</organism>
<proteinExistence type="predicted"/>
<dbReference type="AlphaFoldDB" id="A0A6C2C135"/>
<dbReference type="InterPro" id="IPR022263">
    <property type="entry name" value="KxYKxGKxW"/>
</dbReference>
<feature type="non-terminal residue" evidence="3">
    <location>
        <position position="353"/>
    </location>
</feature>
<dbReference type="RefSeq" id="WP_187387643.1">
    <property type="nucleotide sequence ID" value="NZ_SDGZ01000034.1"/>
</dbReference>
<evidence type="ECO:0000313" key="4">
    <source>
        <dbReference type="Proteomes" id="UP000371977"/>
    </source>
</evidence>
<gene>
    <name evidence="3" type="ORF">ESZ50_11475</name>
</gene>
<keyword evidence="4" id="KW-1185">Reference proteome</keyword>
<keyword evidence="1" id="KW-0732">Signal</keyword>
<sequence length="353" mass="36254">MRNIGLKKALNSKVSNFKMYKSGKQWIFSSAIVLALGTTGAAGTTVVMDSMYTTNVSAATTSDESTLLYSEYLYNLSTSQYASVTGKVEVFGTLLNVTNGDPNLIYLDYTKPIQIKFSSMYNIIKTIGSSQNTTSVSSLADVELIMAGKTSQDGTAKRGNALTTIGEVKIGLISADKSTTWDGDWGDVQFVSSSTPTIDPTGSTTIEIPGAELEAAIETSGGVLVIYPTKTLPNRINVGSVAIPNAEGSVGGGVNVEVPDSNNGESNVGSNNSGDNNTGNSNVGSDNSGDNNTGNSNVGSDNSGDNNTGNSNVGSDNSGDNNTGNSNVGSDNSGDNNTGNSNVGSDNSGDNNT</sequence>
<dbReference type="Pfam" id="PF19258">
    <property type="entry name" value="KxYKxGKxW_sig"/>
    <property type="match status" value="1"/>
</dbReference>
<accession>A0A6C2C135</accession>
<name>A0A6C2C135_9LACO</name>
<dbReference type="Pfam" id="PF01469">
    <property type="entry name" value="Pentapeptide_2"/>
    <property type="match status" value="1"/>
</dbReference>
<dbReference type="Proteomes" id="UP000371977">
    <property type="component" value="Unassembled WGS sequence"/>
</dbReference>
<evidence type="ECO:0000256" key="1">
    <source>
        <dbReference type="ARBA" id="ARBA00022729"/>
    </source>
</evidence>
<protein>
    <recommendedName>
        <fullName evidence="5">KxYKxGKxW signal peptide domain-containing protein</fullName>
    </recommendedName>
</protein>
<dbReference type="NCBIfam" id="TIGR03715">
    <property type="entry name" value="KxYKxGKxW"/>
    <property type="match status" value="1"/>
</dbReference>
<feature type="compositionally biased region" description="Low complexity" evidence="2">
    <location>
        <begin position="255"/>
        <end position="353"/>
    </location>
</feature>
<evidence type="ECO:0000313" key="3">
    <source>
        <dbReference type="EMBL" id="TYC47761.1"/>
    </source>
</evidence>
<comment type="caution">
    <text evidence="3">The sequence shown here is derived from an EMBL/GenBank/DDBJ whole genome shotgun (WGS) entry which is preliminary data.</text>
</comment>
<dbReference type="EMBL" id="SDGZ01000034">
    <property type="protein sequence ID" value="TYC47761.1"/>
    <property type="molecule type" value="Genomic_DNA"/>
</dbReference>
<reference evidence="3 4" key="1">
    <citation type="submission" date="2019-01" db="EMBL/GenBank/DDBJ databases">
        <title>Weissella sp. nov., a novel lactic acid bacterium isolated from animal feces.</title>
        <authorList>
            <person name="Wang L.-T."/>
        </authorList>
    </citation>
    <scope>NUCLEOTIDE SEQUENCE [LARGE SCALE GENOMIC DNA]</scope>
    <source>
        <strain evidence="3 4">8H-2</strain>
    </source>
</reference>